<protein>
    <submittedName>
        <fullName evidence="2">Uncharacterized protein</fullName>
    </submittedName>
</protein>
<accession>A0A1F4TMF1</accession>
<dbReference type="Proteomes" id="UP000177309">
    <property type="component" value="Unassembled WGS sequence"/>
</dbReference>
<dbReference type="AlphaFoldDB" id="A0A1F4TMF1"/>
<evidence type="ECO:0000256" key="1">
    <source>
        <dbReference type="SAM" id="MobiDB-lite"/>
    </source>
</evidence>
<comment type="caution">
    <text evidence="2">The sequence shown here is derived from an EMBL/GenBank/DDBJ whole genome shotgun (WGS) entry which is preliminary data.</text>
</comment>
<gene>
    <name evidence="2" type="ORF">A2462_01340</name>
</gene>
<evidence type="ECO:0000313" key="3">
    <source>
        <dbReference type="Proteomes" id="UP000177309"/>
    </source>
</evidence>
<name>A0A1F4TMF1_UNCSA</name>
<organism evidence="2 3">
    <name type="scientific">candidate division WOR-1 bacterium RIFOXYC2_FULL_41_25</name>
    <dbReference type="NCBI Taxonomy" id="1802586"/>
    <lineage>
        <taxon>Bacteria</taxon>
        <taxon>Bacillati</taxon>
        <taxon>Saganbacteria</taxon>
    </lineage>
</organism>
<proteinExistence type="predicted"/>
<feature type="region of interest" description="Disordered" evidence="1">
    <location>
        <begin position="169"/>
        <end position="189"/>
    </location>
</feature>
<feature type="compositionally biased region" description="Pro residues" evidence="1">
    <location>
        <begin position="172"/>
        <end position="184"/>
    </location>
</feature>
<sequence length="364" mass="39291">MVPISPLGSLLIVGFGGKNTPSTNDLVSIYDTELLAALDKYDIQDSCYLHPAHGQRIFNLPLDTQLDSKDRLADAIAKFLLGKQPEYLALIPTKQEEAAKSLALKLITASKGRTLVSLATNGSKLGYNGHCYAKDRNYPFKLYFGNYPSKFNLGIKYSDISNVITAAARPKTTPPTASPPPSTTPPATLIPNTGLIIQQGREGTLRVYADKAIFSDLNKNTYLVEFSNGVTGKITNIEEMTSDFIIDRITIDKGKVVLTIEVYVETTAPEASRNLTIKTKDGKKLTYNSNAVSVRKVVPTRPATKTAATPRPDAGMPPATKPDAEPPPRPTASATKPTSKPKAKSENGCEDVSDPMARMAMGCD</sequence>
<dbReference type="EMBL" id="MEUI01000026">
    <property type="protein sequence ID" value="OGC33898.1"/>
    <property type="molecule type" value="Genomic_DNA"/>
</dbReference>
<evidence type="ECO:0000313" key="2">
    <source>
        <dbReference type="EMBL" id="OGC33898.1"/>
    </source>
</evidence>
<feature type="compositionally biased region" description="Low complexity" evidence="1">
    <location>
        <begin position="299"/>
        <end position="318"/>
    </location>
</feature>
<feature type="region of interest" description="Disordered" evidence="1">
    <location>
        <begin position="296"/>
        <end position="364"/>
    </location>
</feature>
<reference evidence="2 3" key="1">
    <citation type="journal article" date="2016" name="Nat. Commun.">
        <title>Thousands of microbial genomes shed light on interconnected biogeochemical processes in an aquifer system.</title>
        <authorList>
            <person name="Anantharaman K."/>
            <person name="Brown C.T."/>
            <person name="Hug L.A."/>
            <person name="Sharon I."/>
            <person name="Castelle C.J."/>
            <person name="Probst A.J."/>
            <person name="Thomas B.C."/>
            <person name="Singh A."/>
            <person name="Wilkins M.J."/>
            <person name="Karaoz U."/>
            <person name="Brodie E.L."/>
            <person name="Williams K.H."/>
            <person name="Hubbard S.S."/>
            <person name="Banfield J.F."/>
        </authorList>
    </citation>
    <scope>NUCLEOTIDE SEQUENCE [LARGE SCALE GENOMIC DNA]</scope>
</reference>